<protein>
    <submittedName>
        <fullName evidence="3">Uncharacterized protein</fullName>
    </submittedName>
</protein>
<dbReference type="OrthoDB" id="222878at2"/>
<dbReference type="Proteomes" id="UP000315750">
    <property type="component" value="Chromosome"/>
</dbReference>
<reference evidence="3 4" key="1">
    <citation type="submission" date="2019-02" db="EMBL/GenBank/DDBJ databases">
        <title>Deep-cultivation of Planctomycetes and their phenomic and genomic characterization uncovers novel biology.</title>
        <authorList>
            <person name="Wiegand S."/>
            <person name="Jogler M."/>
            <person name="Boedeker C."/>
            <person name="Pinto D."/>
            <person name="Vollmers J."/>
            <person name="Rivas-Marin E."/>
            <person name="Kohn T."/>
            <person name="Peeters S.H."/>
            <person name="Heuer A."/>
            <person name="Rast P."/>
            <person name="Oberbeckmann S."/>
            <person name="Bunk B."/>
            <person name="Jeske O."/>
            <person name="Meyerdierks A."/>
            <person name="Storesund J.E."/>
            <person name="Kallscheuer N."/>
            <person name="Luecker S."/>
            <person name="Lage O.M."/>
            <person name="Pohl T."/>
            <person name="Merkel B.J."/>
            <person name="Hornburger P."/>
            <person name="Mueller R.-W."/>
            <person name="Bruemmer F."/>
            <person name="Labrenz M."/>
            <person name="Spormann A.M."/>
            <person name="Op den Camp H."/>
            <person name="Overmann J."/>
            <person name="Amann R."/>
            <person name="Jetten M.S.M."/>
            <person name="Mascher T."/>
            <person name="Medema M.H."/>
            <person name="Devos D.P."/>
            <person name="Kaster A.-K."/>
            <person name="Ovreas L."/>
            <person name="Rohde M."/>
            <person name="Galperin M.Y."/>
            <person name="Jogler C."/>
        </authorList>
    </citation>
    <scope>NUCLEOTIDE SEQUENCE [LARGE SCALE GENOMIC DNA]</scope>
    <source>
        <strain evidence="3 4">Pan181</strain>
    </source>
</reference>
<keyword evidence="2" id="KW-0472">Membrane</keyword>
<keyword evidence="2" id="KW-0812">Transmembrane</keyword>
<feature type="region of interest" description="Disordered" evidence="1">
    <location>
        <begin position="840"/>
        <end position="870"/>
    </location>
</feature>
<accession>A0A518AIL2</accession>
<name>A0A518AIL2_9BACT</name>
<dbReference type="KEGG" id="amuc:Pan181_07400"/>
<sequence>MAAEYPGAGVCHAVDSFAIPTAEIRPPTLRLMLTSFTRSFVRSLLCLMVICMLIGATGCGGCRNETPQQRQARLDKEAAEKKKKEEEERKRKEEEKKKQAFIVEPPVTKPSDTENQRSLAKRGHWMTVTQLMKSNKDDWGGDTTLQVTDSQGNPVPIELTAFTLSSTRPVALAKGRPRQVENVFLVPSTGKSASVRCTLRERNYGAVVGGLPLGAPLRMMESYQYFFVVLAKERNRYTFLKTLNGVTVPQSSDDVNFSNTDINHYQVLLPDISKQVPLPDNPLCWSTIAYILWDEVDPDQLDRQRREALIDWLHWGGQLVVNGPDSLKLLEGSFLAPYLPATDGGAEVITQDDIEALNTYWTSKSRSKTKPLKLTRDWSGIKLNMAEGVSTDEGLAAATGGLFVERQVGRGRIVLSRIQIAQRDLLSWSPHYDDFFNAGVMRRLPRTWRTSSFGNSFSDLHAEWAGVPDRMRDAQYVTNYRLFSRDVHDDPEATNQVIVSNDDAIDLKYEAPIPGGIGSWNDFNATSSAARESLRKAAGVRVPPASFVVNCLAVYLVVLVPLNWLFFKALGKVEYAWIAAPIIALIGTAVVVKQAQLDIGFVRAQTEIALLEVQGEYPRAHLSRYTALYTSLSTSYDAEFEDPNALAAPFPRGKDFRMLIGQSRSEMELAQNKTSTLHGMQVSSATTDMLHSEQMIALDGPILFERKSENSGNLVNQSQFKLQSVAIVRRSDKDGERRLLGSWVGSLDPKRSMTVSMVPLDENRFDSERKQENEQHADRLDLEPMFALALDSLHMEDGEVRLVARVDEVLPGVAVTPSAAQVRGAALVVAHLGNDALPLPVPDENSPLDVVDSSAPSSNSIDDYFGPDGL</sequence>
<feature type="region of interest" description="Disordered" evidence="1">
    <location>
        <begin position="73"/>
        <end position="99"/>
    </location>
</feature>
<keyword evidence="4" id="KW-1185">Reference proteome</keyword>
<gene>
    <name evidence="3" type="ORF">Pan181_07400</name>
</gene>
<evidence type="ECO:0000256" key="2">
    <source>
        <dbReference type="SAM" id="Phobius"/>
    </source>
</evidence>
<feature type="transmembrane region" description="Helical" evidence="2">
    <location>
        <begin position="574"/>
        <end position="592"/>
    </location>
</feature>
<dbReference type="AlphaFoldDB" id="A0A518AIL2"/>
<evidence type="ECO:0000313" key="3">
    <source>
        <dbReference type="EMBL" id="QDU54557.1"/>
    </source>
</evidence>
<evidence type="ECO:0000256" key="1">
    <source>
        <dbReference type="SAM" id="MobiDB-lite"/>
    </source>
</evidence>
<keyword evidence="2" id="KW-1133">Transmembrane helix</keyword>
<feature type="compositionally biased region" description="Basic and acidic residues" evidence="1">
    <location>
        <begin position="73"/>
        <end position="98"/>
    </location>
</feature>
<evidence type="ECO:0000313" key="4">
    <source>
        <dbReference type="Proteomes" id="UP000315750"/>
    </source>
</evidence>
<dbReference type="EMBL" id="CP036278">
    <property type="protein sequence ID" value="QDU54557.1"/>
    <property type="molecule type" value="Genomic_DNA"/>
</dbReference>
<proteinExistence type="predicted"/>
<feature type="transmembrane region" description="Helical" evidence="2">
    <location>
        <begin position="547"/>
        <end position="567"/>
    </location>
</feature>
<organism evidence="3 4">
    <name type="scientific">Aeoliella mucimassa</name>
    <dbReference type="NCBI Taxonomy" id="2527972"/>
    <lineage>
        <taxon>Bacteria</taxon>
        <taxon>Pseudomonadati</taxon>
        <taxon>Planctomycetota</taxon>
        <taxon>Planctomycetia</taxon>
        <taxon>Pirellulales</taxon>
        <taxon>Lacipirellulaceae</taxon>
        <taxon>Aeoliella</taxon>
    </lineage>
</organism>